<reference evidence="4 5" key="1">
    <citation type="submission" date="2015-09" db="EMBL/GenBank/DDBJ databases">
        <title>A metagenomics-based metabolic model of nitrate-dependent anaerobic oxidation of methane by Methanoperedens-like archaea.</title>
        <authorList>
            <person name="Arshad A."/>
            <person name="Speth D.R."/>
            <person name="De Graaf R.M."/>
            <person name="Op Den Camp H.J."/>
            <person name="Jetten M.S."/>
            <person name="Welte C.U."/>
        </authorList>
    </citation>
    <scope>NUCLEOTIDE SEQUENCE [LARGE SCALE GENOMIC DNA]</scope>
</reference>
<evidence type="ECO:0000256" key="3">
    <source>
        <dbReference type="ARBA" id="ARBA00022679"/>
    </source>
</evidence>
<dbReference type="InterPro" id="IPR028342">
    <property type="entry name" value="MtrH"/>
</dbReference>
<dbReference type="EC" id="2.1.1.86" evidence="4"/>
<keyword evidence="3 4" id="KW-0808">Transferase</keyword>
<gene>
    <name evidence="4" type="primary">mtrH</name>
    <name evidence="4" type="ORF">MPEBLZ_02584</name>
</gene>
<dbReference type="Gene3D" id="3.20.20.20">
    <property type="entry name" value="Dihydropteroate synthase-like"/>
    <property type="match status" value="1"/>
</dbReference>
<dbReference type="GO" id="GO:0032259">
    <property type="term" value="P:methylation"/>
    <property type="evidence" value="ECO:0007669"/>
    <property type="project" value="UniProtKB-KW"/>
</dbReference>
<dbReference type="Proteomes" id="UP000050360">
    <property type="component" value="Unassembled WGS sequence"/>
</dbReference>
<evidence type="ECO:0000256" key="1">
    <source>
        <dbReference type="ARBA" id="ARBA00006230"/>
    </source>
</evidence>
<comment type="similarity">
    <text evidence="1">Belongs to the MtrH family.</text>
</comment>
<dbReference type="PIRSF" id="PIRSF004960">
    <property type="entry name" value="MtrH_MtxH"/>
    <property type="match status" value="1"/>
</dbReference>
<protein>
    <submittedName>
        <fullName evidence="4">Tetrahydromethanopterin S-methyltransferase subunit mtrH</fullName>
        <ecNumber evidence="4">2.1.1.86</ecNumber>
    </submittedName>
</protein>
<evidence type="ECO:0000313" key="4">
    <source>
        <dbReference type="EMBL" id="KPQ42840.1"/>
    </source>
</evidence>
<dbReference type="PIRSF" id="PIRSF500206">
    <property type="entry name" value="MtrH"/>
    <property type="match status" value="1"/>
</dbReference>
<dbReference type="GO" id="GO:0008168">
    <property type="term" value="F:methyltransferase activity"/>
    <property type="evidence" value="ECO:0007669"/>
    <property type="project" value="UniProtKB-KW"/>
</dbReference>
<dbReference type="NCBIfam" id="TIGR01114">
    <property type="entry name" value="mtrH"/>
    <property type="match status" value="1"/>
</dbReference>
<dbReference type="SUPFAM" id="SSF51717">
    <property type="entry name" value="Dihydropteroate synthetase-like"/>
    <property type="match status" value="1"/>
</dbReference>
<dbReference type="EMBL" id="LKCM01000200">
    <property type="protein sequence ID" value="KPQ42840.1"/>
    <property type="molecule type" value="Genomic_DNA"/>
</dbReference>
<dbReference type="PATRIC" id="fig|1719120.3.peg.2822"/>
<keyword evidence="2 4" id="KW-0489">Methyltransferase</keyword>
<dbReference type="Pfam" id="PF02007">
    <property type="entry name" value="MtrH"/>
    <property type="match status" value="1"/>
</dbReference>
<proteinExistence type="inferred from homology"/>
<evidence type="ECO:0000313" key="5">
    <source>
        <dbReference type="Proteomes" id="UP000050360"/>
    </source>
</evidence>
<dbReference type="GO" id="GO:0006730">
    <property type="term" value="P:one-carbon metabolic process"/>
    <property type="evidence" value="ECO:0007669"/>
    <property type="project" value="InterPro"/>
</dbReference>
<evidence type="ECO:0000256" key="2">
    <source>
        <dbReference type="ARBA" id="ARBA00022603"/>
    </source>
</evidence>
<comment type="caution">
    <text evidence="4">The sequence shown here is derived from an EMBL/GenBank/DDBJ whole genome shotgun (WGS) entry which is preliminary data.</text>
</comment>
<sequence length="316" mass="34185">MFRFDKKQEVFEFGKTKVGGQPGEYPTVLVSTMFYLKHKIVTDEDHGVFDKAAAEKLWNTQEVMGDTTGNPYFNQLVGETPEAIKKYIDWFVNICDDVPFLVDSSDGHVRAVAAKYAKEIGVEKRAIHNSINASIGAEEIKALKESKMTSAIVLAFNATNPSVEGKLEILEKGGTGQTKGMLDVAKEVGITRPLVDVAATPLGAGSGATIRSVLAIKGKLGLPAGGGFHNMASAWDWMKKYKKTDPDAKTESWPPVDIGTNLVAQIMGANFLLYGPIENVKKVFPAVAMVDIMLGETAKDLGLSVLAESHPIKKLV</sequence>
<name>A0A0P7ZGN8_9EURY</name>
<organism evidence="4 5">
    <name type="scientific">Candidatus Methanoperedens nitratireducens</name>
    <dbReference type="NCBI Taxonomy" id="1392998"/>
    <lineage>
        <taxon>Archaea</taxon>
        <taxon>Methanobacteriati</taxon>
        <taxon>Methanobacteriota</taxon>
        <taxon>Stenosarchaea group</taxon>
        <taxon>Methanomicrobia</taxon>
        <taxon>Methanosarcinales</taxon>
        <taxon>ANME-2 cluster</taxon>
        <taxon>Candidatus Methanoperedentaceae</taxon>
        <taxon>Candidatus Methanoperedens</taxon>
    </lineage>
</organism>
<accession>A0A0P7ZGN8</accession>
<dbReference type="InterPro" id="IPR023467">
    <property type="entry name" value="MeTrfase_MtrH/MtxH"/>
</dbReference>
<dbReference type="InterPro" id="IPR011005">
    <property type="entry name" value="Dihydropteroate_synth-like_sf"/>
</dbReference>
<dbReference type="AlphaFoldDB" id="A0A0P7ZGN8"/>